<evidence type="ECO:0000256" key="1">
    <source>
        <dbReference type="SAM" id="Phobius"/>
    </source>
</evidence>
<dbReference type="InterPro" id="IPR045063">
    <property type="entry name" value="Dynamin_N"/>
</dbReference>
<keyword evidence="1" id="KW-0472">Membrane</keyword>
<dbReference type="SUPFAM" id="SSF52540">
    <property type="entry name" value="P-loop containing nucleoside triphosphate hydrolases"/>
    <property type="match status" value="1"/>
</dbReference>
<evidence type="ECO:0000259" key="2">
    <source>
        <dbReference type="Pfam" id="PF00350"/>
    </source>
</evidence>
<sequence length="622" mass="66367">MSAPTVPPPAGHARASAADLVRDARSVVADAERPDLVSRLDAVLARTEDPRTRVVVVGEHKQGKSMLVNALLGAEVCAVDDDVTTAVPLVLSHAERPTARIVVQGAGEVDPTVLEIEPSALAAVLAGMPLADDGREVLRAEVGVPSPLLAEGLVVVDTAGAGGPSSRHAATALGLLPGADAVLVVTDASQEYTEPELAFLRQVLALCPTAVCVLSKIDLYPDWRVVGQADRAHLDRAGVGVPLVAISAALRSHALRTGDAVLNGESGYPDLITFLRHRVVRQSDQLLRTAVAREVTGVLDHLTLGLRTELDALRDPAVGERSAADLAVARTRAEGQQQRSARWQLTLNDGALDLLTDLEHDLRDRLRRVTKAAEEVIDGVDPGMTWGELSDWVENEVVRAVCDNFVWAQERSVWLAETVAEHFTEVQAVLLPELDLTSTDGVLEPVSGLAELDAGRLTPTQKLLVGMRGSYGGVLMFGMVTSLMGFALVNPISIGAGLLLGTKAYRDDREQRLVRRRNDAKQAVRRLSDDVVFQVGKQSKDRLRGVQRTLRDHFTGVADQTLRTLNASLAAGKAAARTAETDRERRCADLEAQLATLGSLRARAAAVSAPEPTRAAAATANR</sequence>
<dbReference type="Proteomes" id="UP001164965">
    <property type="component" value="Chromosome"/>
</dbReference>
<keyword evidence="1" id="KW-1133">Transmembrane helix</keyword>
<keyword evidence="4" id="KW-1185">Reference proteome</keyword>
<dbReference type="InterPro" id="IPR051943">
    <property type="entry name" value="TRAFAC_Dynamin-like_GTPase"/>
</dbReference>
<dbReference type="EMBL" id="CP110615">
    <property type="protein sequence ID" value="UZJ25011.1"/>
    <property type="molecule type" value="Genomic_DNA"/>
</dbReference>
<keyword evidence="1" id="KW-0812">Transmembrane</keyword>
<dbReference type="InterPro" id="IPR027417">
    <property type="entry name" value="P-loop_NTPase"/>
</dbReference>
<dbReference type="PANTHER" id="PTHR43681:SF1">
    <property type="entry name" value="SARCALUMENIN"/>
    <property type="match status" value="1"/>
</dbReference>
<dbReference type="PANTHER" id="PTHR43681">
    <property type="entry name" value="TRANSMEMBRANE GTPASE FZO"/>
    <property type="match status" value="1"/>
</dbReference>
<feature type="domain" description="Dynamin N-terminal" evidence="2">
    <location>
        <begin position="54"/>
        <end position="203"/>
    </location>
</feature>
<accession>A0ABY6P0X9</accession>
<reference evidence="3" key="1">
    <citation type="submission" date="2022-10" db="EMBL/GenBank/DDBJ databases">
        <title>Rhodococcus sp.75.</title>
        <authorList>
            <person name="Sun M."/>
        </authorList>
    </citation>
    <scope>NUCLEOTIDE SEQUENCE</scope>
    <source>
        <strain evidence="3">75</strain>
    </source>
</reference>
<proteinExistence type="predicted"/>
<organism evidence="3 4">
    <name type="scientific">Rhodococcus antarcticus</name>
    <dbReference type="NCBI Taxonomy" id="2987751"/>
    <lineage>
        <taxon>Bacteria</taxon>
        <taxon>Bacillati</taxon>
        <taxon>Actinomycetota</taxon>
        <taxon>Actinomycetes</taxon>
        <taxon>Mycobacteriales</taxon>
        <taxon>Nocardiaceae</taxon>
        <taxon>Rhodococcus</taxon>
    </lineage>
</organism>
<dbReference type="Gene3D" id="3.40.50.300">
    <property type="entry name" value="P-loop containing nucleotide triphosphate hydrolases"/>
    <property type="match status" value="1"/>
</dbReference>
<gene>
    <name evidence="3" type="ORF">RHODO2019_00390</name>
</gene>
<protein>
    <submittedName>
        <fullName evidence="3">Dynamin family protein</fullName>
    </submittedName>
</protein>
<feature type="transmembrane region" description="Helical" evidence="1">
    <location>
        <begin position="471"/>
        <end position="500"/>
    </location>
</feature>
<evidence type="ECO:0000313" key="4">
    <source>
        <dbReference type="Proteomes" id="UP001164965"/>
    </source>
</evidence>
<dbReference type="Pfam" id="PF00350">
    <property type="entry name" value="Dynamin_N"/>
    <property type="match status" value="1"/>
</dbReference>
<name>A0ABY6P0X9_9NOCA</name>
<evidence type="ECO:0000313" key="3">
    <source>
        <dbReference type="EMBL" id="UZJ25011.1"/>
    </source>
</evidence>
<dbReference type="RefSeq" id="WP_265383117.1">
    <property type="nucleotide sequence ID" value="NZ_CP110615.1"/>
</dbReference>